<dbReference type="PRINTS" id="PR00990">
    <property type="entry name" value="RIBOKINASE"/>
</dbReference>
<comment type="activity regulation">
    <text evidence="9">Activated by a monovalent cation that binds near, but not in, the active site. The most likely occupant of the site in vivo is potassium. Ion binding induces a conformational change that may alter substrate affinity.</text>
</comment>
<dbReference type="HAMAP" id="MF_01987">
    <property type="entry name" value="Ribokinase"/>
    <property type="match status" value="1"/>
</dbReference>
<feature type="binding site" evidence="9">
    <location>
        <begin position="258"/>
        <end position="259"/>
    </location>
    <ligand>
        <name>ATP</name>
        <dbReference type="ChEBI" id="CHEBI:30616"/>
    </ligand>
</feature>
<feature type="binding site" evidence="9">
    <location>
        <position position="298"/>
    </location>
    <ligand>
        <name>K(+)</name>
        <dbReference type="ChEBI" id="CHEBI:29103"/>
    </ligand>
</feature>
<dbReference type="PANTHER" id="PTHR10584:SF166">
    <property type="entry name" value="RIBOKINASE"/>
    <property type="match status" value="1"/>
</dbReference>
<evidence type="ECO:0000256" key="4">
    <source>
        <dbReference type="ARBA" id="ARBA00022777"/>
    </source>
</evidence>
<evidence type="ECO:0000256" key="9">
    <source>
        <dbReference type="HAMAP-Rule" id="MF_01987"/>
    </source>
</evidence>
<dbReference type="Proteomes" id="UP000190460">
    <property type="component" value="Unassembled WGS sequence"/>
</dbReference>
<feature type="binding site" evidence="9">
    <location>
        <position position="289"/>
    </location>
    <ligand>
        <name>K(+)</name>
        <dbReference type="ChEBI" id="CHEBI:29103"/>
    </ligand>
</feature>
<dbReference type="AlphaFoldDB" id="A0A1T4XNL8"/>
<evidence type="ECO:0000256" key="1">
    <source>
        <dbReference type="ARBA" id="ARBA00022679"/>
    </source>
</evidence>
<dbReference type="InterPro" id="IPR011611">
    <property type="entry name" value="PfkB_dom"/>
</dbReference>
<feature type="binding site" evidence="9">
    <location>
        <begin position="227"/>
        <end position="232"/>
    </location>
    <ligand>
        <name>ATP</name>
        <dbReference type="ChEBI" id="CHEBI:30616"/>
    </ligand>
</feature>
<keyword evidence="5 9" id="KW-0067">ATP-binding</keyword>
<evidence type="ECO:0000313" key="12">
    <source>
        <dbReference type="Proteomes" id="UP000190460"/>
    </source>
</evidence>
<evidence type="ECO:0000256" key="2">
    <source>
        <dbReference type="ARBA" id="ARBA00022723"/>
    </source>
</evidence>
<dbReference type="InterPro" id="IPR029056">
    <property type="entry name" value="Ribokinase-like"/>
</dbReference>
<reference evidence="11 12" key="1">
    <citation type="submission" date="2017-02" db="EMBL/GenBank/DDBJ databases">
        <authorList>
            <person name="Peterson S.W."/>
        </authorList>
    </citation>
    <scope>NUCLEOTIDE SEQUENCE [LARGE SCALE GENOMIC DNA]</scope>
    <source>
        <strain evidence="11 12">ATCC 49788</strain>
    </source>
</reference>
<evidence type="ECO:0000256" key="3">
    <source>
        <dbReference type="ARBA" id="ARBA00022741"/>
    </source>
</evidence>
<keyword evidence="1 9" id="KW-0808">Transferase</keyword>
<dbReference type="GO" id="GO:0005524">
    <property type="term" value="F:ATP binding"/>
    <property type="evidence" value="ECO:0007669"/>
    <property type="project" value="UniProtKB-UniRule"/>
</dbReference>
<dbReference type="CDD" id="cd01174">
    <property type="entry name" value="ribokinase"/>
    <property type="match status" value="1"/>
</dbReference>
<dbReference type="GO" id="GO:0005737">
    <property type="term" value="C:cytoplasm"/>
    <property type="evidence" value="ECO:0007669"/>
    <property type="project" value="UniProtKB-SubCell"/>
</dbReference>
<feature type="binding site" evidence="9">
    <location>
        <position position="190"/>
    </location>
    <ligand>
        <name>ATP</name>
        <dbReference type="ChEBI" id="CHEBI:30616"/>
    </ligand>
</feature>
<feature type="binding site" evidence="9">
    <location>
        <position position="292"/>
    </location>
    <ligand>
        <name>K(+)</name>
        <dbReference type="ChEBI" id="CHEBI:29103"/>
    </ligand>
</feature>
<sequence length="310" mass="33389">MQLSRFTQTVVMPIYNYGSINIDHVYRVPHLVRPGETLSSQDYQQVLGGKGANQSIALARAGSEVLHIGRYNLADQALVHTLIDAGVSPIYLATVTEPSGHAIIQVDDQGENSIILYAGANHSFTPDQLVCCLQTAQAGDWLLLQNECSCTQEMIELAAARGLQLAFNPAPMQAAVKELPLERLAVLFVNQVEVCQLLDLPLEPPPALADLVALLQTRWPTTLVVITLGAQGAASIYQGQLEFVPALPVQVVDTTGAGDTFTGYFLHAWMQGQPLRTALERAVKASALCVQRVGASSSIPYAAEVDAFEQ</sequence>
<keyword evidence="7 9" id="KW-0630">Potassium</keyword>
<dbReference type="InterPro" id="IPR002139">
    <property type="entry name" value="Ribo/fructo_kinase"/>
</dbReference>
<feature type="binding site" evidence="9">
    <location>
        <position position="255"/>
    </location>
    <ligand>
        <name>K(+)</name>
        <dbReference type="ChEBI" id="CHEBI:29103"/>
    </ligand>
</feature>
<feature type="binding site" evidence="9">
    <location>
        <begin position="49"/>
        <end position="53"/>
    </location>
    <ligand>
        <name>substrate</name>
    </ligand>
</feature>
<comment type="catalytic activity">
    <reaction evidence="9">
        <text>D-ribose + ATP = D-ribose 5-phosphate + ADP + H(+)</text>
        <dbReference type="Rhea" id="RHEA:13697"/>
        <dbReference type="ChEBI" id="CHEBI:15378"/>
        <dbReference type="ChEBI" id="CHEBI:30616"/>
        <dbReference type="ChEBI" id="CHEBI:47013"/>
        <dbReference type="ChEBI" id="CHEBI:78346"/>
        <dbReference type="ChEBI" id="CHEBI:456216"/>
        <dbReference type="EC" id="2.7.1.15"/>
    </reaction>
</comment>
<comment type="caution">
    <text evidence="9">Lacks conserved residue(s) required for the propagation of feature annotation.</text>
</comment>
<dbReference type="RefSeq" id="WP_234975902.1">
    <property type="nucleotide sequence ID" value="NZ_FUYB01000019.1"/>
</dbReference>
<comment type="similarity">
    <text evidence="9">Belongs to the carbohydrate kinase PfkB family. Ribokinase subfamily.</text>
</comment>
<keyword evidence="3 9" id="KW-0547">Nucleotide-binding</keyword>
<keyword evidence="12" id="KW-1185">Reference proteome</keyword>
<accession>A0A1T4XNL8</accession>
<evidence type="ECO:0000256" key="5">
    <source>
        <dbReference type="ARBA" id="ARBA00022840"/>
    </source>
</evidence>
<evidence type="ECO:0000256" key="6">
    <source>
        <dbReference type="ARBA" id="ARBA00022842"/>
    </source>
</evidence>
<comment type="subunit">
    <text evidence="9">Homodimer.</text>
</comment>
<feature type="binding site" evidence="9">
    <location>
        <begin position="21"/>
        <end position="23"/>
    </location>
    <ligand>
        <name>substrate</name>
    </ligand>
</feature>
<dbReference type="PANTHER" id="PTHR10584">
    <property type="entry name" value="SUGAR KINASE"/>
    <property type="match status" value="1"/>
</dbReference>
<keyword evidence="9" id="KW-0963">Cytoplasm</keyword>
<comment type="function">
    <text evidence="9">Catalyzes the phosphorylation of ribose at O-5 in a reaction requiring ATP and magnesium. The resulting D-ribose-5-phosphate can then be used either for sythesis of nucleotides, histidine, and tryptophan, or as a component of the pentose phosphate pathway.</text>
</comment>
<keyword evidence="8 9" id="KW-0119">Carbohydrate metabolism</keyword>
<keyword evidence="2 9" id="KW-0479">Metal-binding</keyword>
<dbReference type="Gene3D" id="3.40.1190.20">
    <property type="match status" value="1"/>
</dbReference>
<feature type="domain" description="Carbohydrate kinase PfkB" evidence="10">
    <location>
        <begin position="17"/>
        <end position="300"/>
    </location>
</feature>
<keyword evidence="4 9" id="KW-0418">Kinase</keyword>
<evidence type="ECO:0000259" key="10">
    <source>
        <dbReference type="Pfam" id="PF00294"/>
    </source>
</evidence>
<evidence type="ECO:0000256" key="8">
    <source>
        <dbReference type="ARBA" id="ARBA00023277"/>
    </source>
</evidence>
<protein>
    <recommendedName>
        <fullName evidence="9">Ribokinase</fullName>
        <shortName evidence="9">RK</shortName>
        <ecNumber evidence="9">2.7.1.15</ecNumber>
    </recommendedName>
</protein>
<dbReference type="SUPFAM" id="SSF53613">
    <property type="entry name" value="Ribokinase-like"/>
    <property type="match status" value="1"/>
</dbReference>
<dbReference type="EMBL" id="FUYB01000019">
    <property type="protein sequence ID" value="SKA90718.1"/>
    <property type="molecule type" value="Genomic_DNA"/>
</dbReference>
<name>A0A1T4XNL8_9GAMM</name>
<comment type="pathway">
    <text evidence="9">Carbohydrate metabolism; D-ribose degradation; D-ribose 5-phosphate from beta-D-ribopyranose: step 2/2.</text>
</comment>
<dbReference type="STRING" id="92487.SAMN02745130_03176"/>
<feature type="binding site" evidence="9">
    <location>
        <position position="147"/>
    </location>
    <ligand>
        <name>substrate</name>
    </ligand>
</feature>
<dbReference type="UniPathway" id="UPA00916">
    <property type="reaction ID" value="UER00889"/>
</dbReference>
<comment type="cofactor">
    <cofactor evidence="9">
        <name>Mg(2+)</name>
        <dbReference type="ChEBI" id="CHEBI:18420"/>
    </cofactor>
    <text evidence="9">Requires a divalent cation, most likely magnesium in vivo, as an electrophilic catalyst to aid phosphoryl group transfer. It is the chelate of the metal and the nucleotide that is the actual substrate.</text>
</comment>
<dbReference type="InterPro" id="IPR011877">
    <property type="entry name" value="Ribokinase"/>
</dbReference>
<dbReference type="EC" id="2.7.1.15" evidence="9"/>
<dbReference type="GO" id="GO:0019303">
    <property type="term" value="P:D-ribose catabolic process"/>
    <property type="evidence" value="ECO:0007669"/>
    <property type="project" value="UniProtKB-UniRule"/>
</dbReference>
<feature type="binding site" evidence="9">
    <location>
        <position position="253"/>
    </location>
    <ligand>
        <name>K(+)</name>
        <dbReference type="ChEBI" id="CHEBI:29103"/>
    </ligand>
</feature>
<dbReference type="GO" id="GO:0004747">
    <property type="term" value="F:ribokinase activity"/>
    <property type="evidence" value="ECO:0007669"/>
    <property type="project" value="UniProtKB-UniRule"/>
</dbReference>
<feature type="binding site" evidence="9">
    <location>
        <position position="259"/>
    </location>
    <ligand>
        <name>substrate</name>
    </ligand>
</feature>
<feature type="active site" description="Proton acceptor" evidence="9">
    <location>
        <position position="259"/>
    </location>
</feature>
<dbReference type="Pfam" id="PF00294">
    <property type="entry name" value="PfkB"/>
    <property type="match status" value="1"/>
</dbReference>
<evidence type="ECO:0000256" key="7">
    <source>
        <dbReference type="ARBA" id="ARBA00022958"/>
    </source>
</evidence>
<dbReference type="GO" id="GO:0046872">
    <property type="term" value="F:metal ion binding"/>
    <property type="evidence" value="ECO:0007669"/>
    <property type="project" value="UniProtKB-KW"/>
</dbReference>
<gene>
    <name evidence="9" type="primary">rbsK</name>
    <name evidence="11" type="ORF">SAMN02745130_03176</name>
</gene>
<organism evidence="11 12">
    <name type="scientific">Thiothrix eikelboomii</name>
    <dbReference type="NCBI Taxonomy" id="92487"/>
    <lineage>
        <taxon>Bacteria</taxon>
        <taxon>Pseudomonadati</taxon>
        <taxon>Pseudomonadota</taxon>
        <taxon>Gammaproteobacteria</taxon>
        <taxon>Thiotrichales</taxon>
        <taxon>Thiotrichaceae</taxon>
        <taxon>Thiothrix</taxon>
    </lineage>
</organism>
<comment type="subcellular location">
    <subcellularLocation>
        <location evidence="9">Cytoplasm</location>
    </subcellularLocation>
</comment>
<feature type="binding site" evidence="9">
    <location>
        <position position="294"/>
    </location>
    <ligand>
        <name>K(+)</name>
        <dbReference type="ChEBI" id="CHEBI:29103"/>
    </ligand>
</feature>
<evidence type="ECO:0000313" key="11">
    <source>
        <dbReference type="EMBL" id="SKA90718.1"/>
    </source>
</evidence>
<proteinExistence type="inferred from homology"/>
<keyword evidence="6 9" id="KW-0460">Magnesium</keyword>